<accession>A0ABP1JQ76</accession>
<sequence length="266" mass="30881">MNIHMLLNRGLLPQVRMNFLLKRSMSVVFLLCWIFVDSFNLVSCYMLNQLFTQQILNIIFVAFDVVLVFHHFFYLNAKNQSESLSTKFRVAESLVQLSSRFPGGHCGEKHPLGRVLQPLRSGPTRDDVFVVQDPKELSSKTAQYIVGNVIAYGSITLYLATRLHEYQIMKNYKRIGEKSAVKREIGGWTERNRHVFHHGDRQHRPARVSVHHEPEHVVPDSEDSINSRLRASGLVRYHHRRAVVHLRQNGQVQMYQKRSPRVTPTE</sequence>
<dbReference type="PANTHER" id="PTHR16201">
    <property type="entry name" value="SEVEN TRANSMEMBRANE PROTEIN 1-RELATED"/>
    <property type="match status" value="1"/>
</dbReference>
<organism evidence="2 3">
    <name type="scientific">Hexamita inflata</name>
    <dbReference type="NCBI Taxonomy" id="28002"/>
    <lineage>
        <taxon>Eukaryota</taxon>
        <taxon>Metamonada</taxon>
        <taxon>Diplomonadida</taxon>
        <taxon>Hexamitidae</taxon>
        <taxon>Hexamitinae</taxon>
        <taxon>Hexamita</taxon>
    </lineage>
</organism>
<comment type="caution">
    <text evidence="2">The sequence shown here is derived from an EMBL/GenBank/DDBJ whole genome shotgun (WGS) entry which is preliminary data.</text>
</comment>
<keyword evidence="3" id="KW-1185">Reference proteome</keyword>
<feature type="transmembrane region" description="Helical" evidence="1">
    <location>
        <begin position="54"/>
        <end position="75"/>
    </location>
</feature>
<evidence type="ECO:0000313" key="2">
    <source>
        <dbReference type="EMBL" id="CAL6044041.1"/>
    </source>
</evidence>
<keyword evidence="1" id="KW-1133">Transmembrane helix</keyword>
<dbReference type="InterPro" id="IPR051415">
    <property type="entry name" value="LAAT-1"/>
</dbReference>
<reference evidence="2 3" key="1">
    <citation type="submission" date="2024-07" db="EMBL/GenBank/DDBJ databases">
        <authorList>
            <person name="Akdeniz Z."/>
        </authorList>
    </citation>
    <scope>NUCLEOTIDE SEQUENCE [LARGE SCALE GENOMIC DNA]</scope>
</reference>
<keyword evidence="1" id="KW-0812">Transmembrane</keyword>
<evidence type="ECO:0000256" key="1">
    <source>
        <dbReference type="SAM" id="Phobius"/>
    </source>
</evidence>
<protein>
    <submittedName>
        <fullName evidence="2">Seven_transmembrane protein 1</fullName>
    </submittedName>
</protein>
<evidence type="ECO:0000313" key="3">
    <source>
        <dbReference type="Proteomes" id="UP001642409"/>
    </source>
</evidence>
<dbReference type="EMBL" id="CAXDID020000159">
    <property type="protein sequence ID" value="CAL6044041.1"/>
    <property type="molecule type" value="Genomic_DNA"/>
</dbReference>
<proteinExistence type="predicted"/>
<dbReference type="Proteomes" id="UP001642409">
    <property type="component" value="Unassembled WGS sequence"/>
</dbReference>
<name>A0ABP1JQ76_9EUKA</name>
<gene>
    <name evidence="2" type="ORF">HINF_LOCUS40366</name>
</gene>
<keyword evidence="1" id="KW-0472">Membrane</keyword>